<sequence length="123" mass="13978">GPEAAEYTISSGYMVSSDAIKELLSLKLTDIPGRLENTQYRNVVEEVVVSYDGTKNIAIVDEIIEKHKFKLSQEMLSPRVLSPLMAGWYLILKEVEIRNLRLILKAMFDNIPVEEIRNCLVLP</sequence>
<dbReference type="InterPro" id="IPR036079">
    <property type="entry name" value="ATPase_csu/dsu_sf"/>
</dbReference>
<reference evidence="3" key="1">
    <citation type="journal article" date="2014" name="Front. Microbiol.">
        <title>High frequency of phylogenetically diverse reductive dehalogenase-homologous genes in deep subseafloor sedimentary metagenomes.</title>
        <authorList>
            <person name="Kawai M."/>
            <person name="Futagami T."/>
            <person name="Toyoda A."/>
            <person name="Takaki Y."/>
            <person name="Nishi S."/>
            <person name="Hori S."/>
            <person name="Arai W."/>
            <person name="Tsubouchi T."/>
            <person name="Morono Y."/>
            <person name="Uchiyama I."/>
            <person name="Ito T."/>
            <person name="Fujiyama A."/>
            <person name="Inagaki F."/>
            <person name="Takami H."/>
        </authorList>
    </citation>
    <scope>NUCLEOTIDE SEQUENCE</scope>
    <source>
        <strain evidence="3">Expedition CK06-06</strain>
    </source>
</reference>
<name>X1VW89_9ZZZZ</name>
<dbReference type="InterPro" id="IPR044911">
    <property type="entry name" value="V-type_ATPase_csu/dsu_dom_3"/>
</dbReference>
<proteinExistence type="predicted"/>
<accession>X1VW89</accession>
<dbReference type="PANTHER" id="PTHR38682">
    <property type="entry name" value="V-TYPE ATP SYNTHASE SUBUNIT C"/>
    <property type="match status" value="1"/>
</dbReference>
<dbReference type="PANTHER" id="PTHR38682:SF1">
    <property type="entry name" value="V-TYPE ATP SYNTHASE SUBUNIT C"/>
    <property type="match status" value="1"/>
</dbReference>
<dbReference type="SUPFAM" id="SSF103486">
    <property type="entry name" value="V-type ATP synthase subunit C"/>
    <property type="match status" value="1"/>
</dbReference>
<protein>
    <recommendedName>
        <fullName evidence="4">V-type ATP synthase subunit C</fullName>
    </recommendedName>
</protein>
<gene>
    <name evidence="3" type="ORF">S12H4_44448</name>
</gene>
<dbReference type="InterPro" id="IPR050873">
    <property type="entry name" value="V-ATPase_V0D/AC39_subunit"/>
</dbReference>
<dbReference type="InterPro" id="IPR002843">
    <property type="entry name" value="ATPase_V0-cplx_csu/dsu"/>
</dbReference>
<comment type="caution">
    <text evidence="3">The sequence shown here is derived from an EMBL/GenBank/DDBJ whole genome shotgun (WGS) entry which is preliminary data.</text>
</comment>
<evidence type="ECO:0000256" key="1">
    <source>
        <dbReference type="ARBA" id="ARBA00022448"/>
    </source>
</evidence>
<evidence type="ECO:0000313" key="3">
    <source>
        <dbReference type="EMBL" id="GAJ15275.1"/>
    </source>
</evidence>
<dbReference type="Pfam" id="PF01992">
    <property type="entry name" value="vATP-synt_AC39"/>
    <property type="match status" value="1"/>
</dbReference>
<evidence type="ECO:0008006" key="4">
    <source>
        <dbReference type="Google" id="ProtNLM"/>
    </source>
</evidence>
<evidence type="ECO:0000256" key="2">
    <source>
        <dbReference type="ARBA" id="ARBA00023065"/>
    </source>
</evidence>
<dbReference type="AlphaFoldDB" id="X1VW89"/>
<dbReference type="EMBL" id="BARW01027387">
    <property type="protein sequence ID" value="GAJ15275.1"/>
    <property type="molecule type" value="Genomic_DNA"/>
</dbReference>
<organism evidence="3">
    <name type="scientific">marine sediment metagenome</name>
    <dbReference type="NCBI Taxonomy" id="412755"/>
    <lineage>
        <taxon>unclassified sequences</taxon>
        <taxon>metagenomes</taxon>
        <taxon>ecological metagenomes</taxon>
    </lineage>
</organism>
<dbReference type="Gene3D" id="1.10.132.50">
    <property type="entry name" value="ATP synthase (C/AC39) subunit, domain 3"/>
    <property type="match status" value="1"/>
</dbReference>
<keyword evidence="2" id="KW-0406">Ion transport</keyword>
<dbReference type="GO" id="GO:0046961">
    <property type="term" value="F:proton-transporting ATPase activity, rotational mechanism"/>
    <property type="evidence" value="ECO:0007669"/>
    <property type="project" value="InterPro"/>
</dbReference>
<keyword evidence="1" id="KW-0813">Transport</keyword>
<feature type="non-terminal residue" evidence="3">
    <location>
        <position position="1"/>
    </location>
</feature>